<dbReference type="AlphaFoldDB" id="A0A919FM56"/>
<evidence type="ECO:0000259" key="1">
    <source>
        <dbReference type="SMART" id="SM00829"/>
    </source>
</evidence>
<dbReference type="Pfam" id="PF13602">
    <property type="entry name" value="ADH_zinc_N_2"/>
    <property type="match status" value="1"/>
</dbReference>
<dbReference type="Proteomes" id="UP000627369">
    <property type="component" value="Unassembled WGS sequence"/>
</dbReference>
<dbReference type="PANTHER" id="PTHR44013">
    <property type="entry name" value="ZINC-TYPE ALCOHOL DEHYDROGENASE-LIKE PROTEIN C16A3.02C"/>
    <property type="match status" value="1"/>
</dbReference>
<comment type="caution">
    <text evidence="2">The sequence shown here is derived from an EMBL/GenBank/DDBJ whole genome shotgun (WGS) entry which is preliminary data.</text>
</comment>
<dbReference type="Pfam" id="PF08240">
    <property type="entry name" value="ADH_N"/>
    <property type="match status" value="1"/>
</dbReference>
<dbReference type="GO" id="GO:0016491">
    <property type="term" value="F:oxidoreductase activity"/>
    <property type="evidence" value="ECO:0007669"/>
    <property type="project" value="InterPro"/>
</dbReference>
<dbReference type="Gene3D" id="3.90.180.10">
    <property type="entry name" value="Medium-chain alcohol dehydrogenases, catalytic domain"/>
    <property type="match status" value="1"/>
</dbReference>
<reference evidence="2" key="1">
    <citation type="journal article" date="2014" name="Int. J. Syst. Evol. Microbiol.">
        <title>Complete genome sequence of Corynebacterium casei LMG S-19264T (=DSM 44701T), isolated from a smear-ripened cheese.</title>
        <authorList>
            <consortium name="US DOE Joint Genome Institute (JGI-PGF)"/>
            <person name="Walter F."/>
            <person name="Albersmeier A."/>
            <person name="Kalinowski J."/>
            <person name="Ruckert C."/>
        </authorList>
    </citation>
    <scope>NUCLEOTIDE SEQUENCE</scope>
    <source>
        <strain evidence="2">CGMCC 4.7398</strain>
    </source>
</reference>
<dbReference type="Gene3D" id="3.40.50.720">
    <property type="entry name" value="NAD(P)-binding Rossmann-like Domain"/>
    <property type="match status" value="1"/>
</dbReference>
<dbReference type="SUPFAM" id="SSF50129">
    <property type="entry name" value="GroES-like"/>
    <property type="match status" value="1"/>
</dbReference>
<gene>
    <name evidence="2" type="ORF">GCM10017772_12790</name>
</gene>
<dbReference type="SMART" id="SM00829">
    <property type="entry name" value="PKS_ER"/>
    <property type="match status" value="1"/>
</dbReference>
<dbReference type="InterPro" id="IPR013154">
    <property type="entry name" value="ADH-like_N"/>
</dbReference>
<dbReference type="InterPro" id="IPR020843">
    <property type="entry name" value="ER"/>
</dbReference>
<feature type="domain" description="Enoyl reductase (ER)" evidence="1">
    <location>
        <begin position="10"/>
        <end position="321"/>
    </location>
</feature>
<dbReference type="SUPFAM" id="SSF51735">
    <property type="entry name" value="NAD(P)-binding Rossmann-fold domains"/>
    <property type="match status" value="1"/>
</dbReference>
<dbReference type="InterPro" id="IPR052733">
    <property type="entry name" value="Chloroplast_QOR"/>
</dbReference>
<protein>
    <submittedName>
        <fullName evidence="2">NADPH:quinone reductase</fullName>
    </submittedName>
</protein>
<organism evidence="2 3">
    <name type="scientific">Promicromonospora soli</name>
    <dbReference type="NCBI Taxonomy" id="2035533"/>
    <lineage>
        <taxon>Bacteria</taxon>
        <taxon>Bacillati</taxon>
        <taxon>Actinomycetota</taxon>
        <taxon>Actinomycetes</taxon>
        <taxon>Micrococcales</taxon>
        <taxon>Promicromonosporaceae</taxon>
        <taxon>Promicromonospora</taxon>
    </lineage>
</organism>
<evidence type="ECO:0000313" key="2">
    <source>
        <dbReference type="EMBL" id="GHH68867.1"/>
    </source>
</evidence>
<reference evidence="2" key="2">
    <citation type="submission" date="2020-09" db="EMBL/GenBank/DDBJ databases">
        <authorList>
            <person name="Sun Q."/>
            <person name="Zhou Y."/>
        </authorList>
    </citation>
    <scope>NUCLEOTIDE SEQUENCE</scope>
    <source>
        <strain evidence="2">CGMCC 4.7398</strain>
    </source>
</reference>
<name>A0A919FM56_9MICO</name>
<accession>A0A919FM56</accession>
<dbReference type="InterPro" id="IPR036291">
    <property type="entry name" value="NAD(P)-bd_dom_sf"/>
</dbReference>
<dbReference type="RefSeq" id="WP_189668472.1">
    <property type="nucleotide sequence ID" value="NZ_BNAS01000002.1"/>
</dbReference>
<dbReference type="CDD" id="cd08267">
    <property type="entry name" value="MDR1"/>
    <property type="match status" value="1"/>
</dbReference>
<sequence length="323" mass="34319">MRAVVRDEYGPVDVLRVATVEPPVPGAGEVVVRVAAASLNMADLDHLLGRPRLSRIATGLVRPANRRVGVDVAGTVEEVGPGVTGLRPGDRVWADLFDLGHGSLADLVCAPASALSPLPEAVSFDDAATAPHSGSLALQGLRFAGPIRPGERVLINGAGGCVGPFAVQMAKARGAEVTAVDHGDKLDLLRELGADHVIDYTREDVTRGGRRFDVVLDIADTRSVLAFPRCLARGGRYVPIVRGIGSFAEKALLGPVVGRLTGTRMGAFFWRPNQRPDLDELSGLIASGSVRPRIDRRYRLDDAIEAFRRLESGEARGKVLVVP</sequence>
<dbReference type="InterPro" id="IPR011032">
    <property type="entry name" value="GroES-like_sf"/>
</dbReference>
<evidence type="ECO:0000313" key="3">
    <source>
        <dbReference type="Proteomes" id="UP000627369"/>
    </source>
</evidence>
<dbReference type="PANTHER" id="PTHR44013:SF1">
    <property type="entry name" value="ZINC-TYPE ALCOHOL DEHYDROGENASE-LIKE PROTEIN C16A3.02C"/>
    <property type="match status" value="1"/>
</dbReference>
<proteinExistence type="predicted"/>
<dbReference type="EMBL" id="BNAS01000002">
    <property type="protein sequence ID" value="GHH68867.1"/>
    <property type="molecule type" value="Genomic_DNA"/>
</dbReference>
<keyword evidence="3" id="KW-1185">Reference proteome</keyword>